<evidence type="ECO:0000256" key="12">
    <source>
        <dbReference type="ARBA" id="ARBA00023211"/>
    </source>
</evidence>
<evidence type="ECO:0000256" key="3">
    <source>
        <dbReference type="ARBA" id="ARBA00005680"/>
    </source>
</evidence>
<evidence type="ECO:0000256" key="10">
    <source>
        <dbReference type="ARBA" id="ARBA00023157"/>
    </source>
</evidence>
<sequence>MRSTNGFVEIIPSGRELDGCTQTNKVLSSSTVSTCFFLQLIKTSKELISCSFRLCRRCHKRKSFFEGAEDLYSNKKETEMGRMKLISPFIWGSVLSSVSWMAVVVYLWKTHIFNPLKIQEYKWKSAFPVIVAGPTNFTQILDDEIGLINSEADRKYREEGFKKYAFNTLISKRIGDFRPIPDTRHKLCKKKKFPNVLDEASIIVCFHNEDLSTLRRTVTTILRRTPDRLLKEVIIVDDNSDDRETYENIRNFVAHNYPKKFKVYRTPQHEGLIRARLYGAKIASAKVILFLDSHVEVNEGWIEPLLSRISENRSTVVTPVIDMISPDTFVYTASPLVRGGFNWGLHFKWDSLRKKLKAEEDFVKPIESPTMAGGLFAMDKKYFEDLGAYDPGMDVWGGENLEISFRIWMCGGRLEIVPCSRVGHIFRKRRPYGSNRGEDTITKNSLRMANVWMDEYIEQFFEIKPEARNISYGDISDRLRLRRELKCKDFKWYLENIYPELGLPGVSSEPKGLLNNLKPKLLRGNLDVYHIALSGTNLCLESKHEVTRRGSSLIVARCNKSKKQRWTESSKNELLLAGFYCLTAGDRYKAPKIDKCHLMGGDQSWSTKEKAYLSSAPDAFEDTECRFHACYGEGRASKDRLLGDGDSQR</sequence>
<dbReference type="SUPFAM" id="SSF53448">
    <property type="entry name" value="Nucleotide-diphospho-sugar transferases"/>
    <property type="match status" value="1"/>
</dbReference>
<comment type="similarity">
    <text evidence="3 13">Belongs to the glycosyltransferase 2 family. GalNAc-T subfamily.</text>
</comment>
<keyword evidence="17" id="KW-1185">Reference proteome</keyword>
<evidence type="ECO:0000259" key="15">
    <source>
        <dbReference type="Pfam" id="PF00652"/>
    </source>
</evidence>
<dbReference type="InterPro" id="IPR001173">
    <property type="entry name" value="Glyco_trans_2-like"/>
</dbReference>
<evidence type="ECO:0000313" key="17">
    <source>
        <dbReference type="Proteomes" id="UP001187531"/>
    </source>
</evidence>
<dbReference type="GO" id="GO:0008593">
    <property type="term" value="P:regulation of Notch signaling pathway"/>
    <property type="evidence" value="ECO:0007669"/>
    <property type="project" value="TreeGrafter"/>
</dbReference>
<feature type="transmembrane region" description="Helical" evidence="13">
    <location>
        <begin position="85"/>
        <end position="108"/>
    </location>
</feature>
<dbReference type="PANTHER" id="PTHR11675">
    <property type="entry name" value="N-ACETYLGALACTOSAMINYLTRANSFERASE"/>
    <property type="match status" value="1"/>
</dbReference>
<dbReference type="InterPro" id="IPR035992">
    <property type="entry name" value="Ricin_B-like_lectins"/>
</dbReference>
<keyword evidence="12 13" id="KW-0464">Manganese</keyword>
<evidence type="ECO:0000256" key="4">
    <source>
        <dbReference type="ARBA" id="ARBA00022692"/>
    </source>
</evidence>
<name>A0AA88I7E7_ARTSF</name>
<dbReference type="Gene3D" id="3.90.550.10">
    <property type="entry name" value="Spore Coat Polysaccharide Biosynthesis Protein SpsA, Chain A"/>
    <property type="match status" value="1"/>
</dbReference>
<evidence type="ECO:0000256" key="11">
    <source>
        <dbReference type="ARBA" id="ARBA00023180"/>
    </source>
</evidence>
<dbReference type="AlphaFoldDB" id="A0AA88I7E7"/>
<dbReference type="SUPFAM" id="SSF50370">
    <property type="entry name" value="Ricin B-like lectins"/>
    <property type="match status" value="1"/>
</dbReference>
<dbReference type="Pfam" id="PF00652">
    <property type="entry name" value="Ricin_B_lectin"/>
    <property type="match status" value="1"/>
</dbReference>
<evidence type="ECO:0000256" key="1">
    <source>
        <dbReference type="ARBA" id="ARBA00001936"/>
    </source>
</evidence>
<reference evidence="16" key="1">
    <citation type="submission" date="2023-07" db="EMBL/GenBank/DDBJ databases">
        <title>Chromosome-level genome assembly of Artemia franciscana.</title>
        <authorList>
            <person name="Jo E."/>
        </authorList>
    </citation>
    <scope>NUCLEOTIDE SEQUENCE</scope>
    <source>
        <tissue evidence="16">Whole body</tissue>
    </source>
</reference>
<dbReference type="InterPro" id="IPR045885">
    <property type="entry name" value="GalNAc-T"/>
</dbReference>
<accession>A0AA88I7E7</accession>
<gene>
    <name evidence="16" type="ORF">QYM36_001790</name>
</gene>
<keyword evidence="11" id="KW-0325">Glycoprotein</keyword>
<proteinExistence type="inferred from homology"/>
<evidence type="ECO:0000256" key="13">
    <source>
        <dbReference type="RuleBase" id="RU361242"/>
    </source>
</evidence>
<dbReference type="Pfam" id="PF00535">
    <property type="entry name" value="Glycos_transf_2"/>
    <property type="match status" value="1"/>
</dbReference>
<dbReference type="Gene3D" id="2.80.10.50">
    <property type="match status" value="1"/>
</dbReference>
<dbReference type="GO" id="GO:0006493">
    <property type="term" value="P:protein O-linked glycosylation"/>
    <property type="evidence" value="ECO:0007669"/>
    <property type="project" value="TreeGrafter"/>
</dbReference>
<dbReference type="InterPro" id="IPR000772">
    <property type="entry name" value="Ricin_B_lectin"/>
</dbReference>
<keyword evidence="10 13" id="KW-1015">Disulfide bond</keyword>
<comment type="cofactor">
    <cofactor evidence="1 13">
        <name>Mn(2+)</name>
        <dbReference type="ChEBI" id="CHEBI:29035"/>
    </cofactor>
</comment>
<evidence type="ECO:0000256" key="5">
    <source>
        <dbReference type="ARBA" id="ARBA00022734"/>
    </source>
</evidence>
<feature type="domain" description="Ricin B lectin" evidence="15">
    <location>
        <begin position="531"/>
        <end position="612"/>
    </location>
</feature>
<dbReference type="PANTHER" id="PTHR11675:SF63">
    <property type="entry name" value="POLYPEPTIDE N-ACETYLGALACTOSAMINYLTRANSFERASE"/>
    <property type="match status" value="1"/>
</dbReference>
<comment type="subcellular location">
    <subcellularLocation>
        <location evidence="2 13">Golgi apparatus membrane</location>
        <topology evidence="2 13">Single-pass type II membrane protein</topology>
    </subcellularLocation>
</comment>
<protein>
    <recommendedName>
        <fullName evidence="13">Polypeptide N-acetylgalactosaminyltransferase</fullName>
        <ecNumber evidence="13">2.4.1.-</ecNumber>
    </recommendedName>
    <alternativeName>
        <fullName evidence="13">Protein-UDP acetylgalactosaminyltransferase</fullName>
    </alternativeName>
</protein>
<evidence type="ECO:0000256" key="7">
    <source>
        <dbReference type="ARBA" id="ARBA00022989"/>
    </source>
</evidence>
<keyword evidence="8 13" id="KW-0333">Golgi apparatus</keyword>
<comment type="caution">
    <text evidence="16">The sequence shown here is derived from an EMBL/GenBank/DDBJ whole genome shotgun (WGS) entry which is preliminary data.</text>
</comment>
<keyword evidence="6" id="KW-0735">Signal-anchor</keyword>
<keyword evidence="13" id="KW-0808">Transferase</keyword>
<keyword evidence="9 13" id="KW-0472">Membrane</keyword>
<dbReference type="FunFam" id="3.90.550.10:FF:000053">
    <property type="entry name" value="Polypeptide N-acetylgalactosaminyltransferase"/>
    <property type="match status" value="1"/>
</dbReference>
<dbReference type="CDD" id="cd02510">
    <property type="entry name" value="pp-GalNAc-T"/>
    <property type="match status" value="1"/>
</dbReference>
<evidence type="ECO:0000256" key="8">
    <source>
        <dbReference type="ARBA" id="ARBA00023034"/>
    </source>
</evidence>
<keyword evidence="7 13" id="KW-1133">Transmembrane helix</keyword>
<evidence type="ECO:0000259" key="14">
    <source>
        <dbReference type="Pfam" id="PF00535"/>
    </source>
</evidence>
<feature type="domain" description="Glycosyltransferase 2-like" evidence="14">
    <location>
        <begin position="201"/>
        <end position="383"/>
    </location>
</feature>
<dbReference type="EC" id="2.4.1.-" evidence="13"/>
<dbReference type="InterPro" id="IPR029044">
    <property type="entry name" value="Nucleotide-diphossugar_trans"/>
</dbReference>
<comment type="pathway">
    <text evidence="13">Protein modification; protein glycosylation.</text>
</comment>
<dbReference type="GO" id="GO:0004653">
    <property type="term" value="F:polypeptide N-acetylgalactosaminyltransferase activity"/>
    <property type="evidence" value="ECO:0007669"/>
    <property type="project" value="TreeGrafter"/>
</dbReference>
<keyword evidence="4 13" id="KW-0812">Transmembrane</keyword>
<dbReference type="EMBL" id="JAVRJZ010000004">
    <property type="protein sequence ID" value="KAK2723230.1"/>
    <property type="molecule type" value="Genomic_DNA"/>
</dbReference>
<dbReference type="PROSITE" id="PS50231">
    <property type="entry name" value="RICIN_B_LECTIN"/>
    <property type="match status" value="1"/>
</dbReference>
<evidence type="ECO:0000313" key="16">
    <source>
        <dbReference type="EMBL" id="KAK2723230.1"/>
    </source>
</evidence>
<evidence type="ECO:0000256" key="9">
    <source>
        <dbReference type="ARBA" id="ARBA00023136"/>
    </source>
</evidence>
<keyword evidence="13" id="KW-0328">Glycosyltransferase</keyword>
<dbReference type="GO" id="GO:0030246">
    <property type="term" value="F:carbohydrate binding"/>
    <property type="evidence" value="ECO:0007669"/>
    <property type="project" value="UniProtKB-KW"/>
</dbReference>
<dbReference type="Proteomes" id="UP001187531">
    <property type="component" value="Unassembled WGS sequence"/>
</dbReference>
<dbReference type="GO" id="GO:0005112">
    <property type="term" value="F:Notch binding"/>
    <property type="evidence" value="ECO:0007669"/>
    <property type="project" value="TreeGrafter"/>
</dbReference>
<evidence type="ECO:0000256" key="2">
    <source>
        <dbReference type="ARBA" id="ARBA00004323"/>
    </source>
</evidence>
<dbReference type="GO" id="GO:0000139">
    <property type="term" value="C:Golgi membrane"/>
    <property type="evidence" value="ECO:0007669"/>
    <property type="project" value="UniProtKB-SubCell"/>
</dbReference>
<keyword evidence="5 13" id="KW-0430">Lectin</keyword>
<evidence type="ECO:0000256" key="6">
    <source>
        <dbReference type="ARBA" id="ARBA00022968"/>
    </source>
</evidence>
<organism evidence="16 17">
    <name type="scientific">Artemia franciscana</name>
    <name type="common">Brine shrimp</name>
    <name type="synonym">Artemia sanfranciscana</name>
    <dbReference type="NCBI Taxonomy" id="6661"/>
    <lineage>
        <taxon>Eukaryota</taxon>
        <taxon>Metazoa</taxon>
        <taxon>Ecdysozoa</taxon>
        <taxon>Arthropoda</taxon>
        <taxon>Crustacea</taxon>
        <taxon>Branchiopoda</taxon>
        <taxon>Anostraca</taxon>
        <taxon>Artemiidae</taxon>
        <taxon>Artemia</taxon>
    </lineage>
</organism>